<dbReference type="InterPro" id="IPR026039">
    <property type="entry name" value="YfgM"/>
</dbReference>
<evidence type="ECO:0000256" key="7">
    <source>
        <dbReference type="ARBA" id="ARBA00024197"/>
    </source>
</evidence>
<evidence type="ECO:0000313" key="11">
    <source>
        <dbReference type="EMBL" id="MBL0422045.1"/>
    </source>
</evidence>
<proteinExistence type="inferred from homology"/>
<evidence type="ECO:0000256" key="9">
    <source>
        <dbReference type="SAM" id="Phobius"/>
    </source>
</evidence>
<keyword evidence="5 9" id="KW-0472">Membrane</keyword>
<dbReference type="EMBL" id="JAEQNA010000006">
    <property type="protein sequence ID" value="MBL0422045.1"/>
    <property type="molecule type" value="Genomic_DNA"/>
</dbReference>
<evidence type="ECO:0000256" key="1">
    <source>
        <dbReference type="ARBA" id="ARBA00004401"/>
    </source>
</evidence>
<keyword evidence="6" id="KW-0143">Chaperone</keyword>
<feature type="transmembrane region" description="Helical" evidence="9">
    <location>
        <begin position="23"/>
        <end position="44"/>
    </location>
</feature>
<evidence type="ECO:0000256" key="3">
    <source>
        <dbReference type="ARBA" id="ARBA00022692"/>
    </source>
</evidence>
<keyword evidence="12" id="KW-1185">Reference proteome</keyword>
<comment type="similarity">
    <text evidence="7">Belongs to the YfgM family.</text>
</comment>
<evidence type="ECO:0000256" key="4">
    <source>
        <dbReference type="ARBA" id="ARBA00022989"/>
    </source>
</evidence>
<dbReference type="GO" id="GO:0005886">
    <property type="term" value="C:plasma membrane"/>
    <property type="evidence" value="ECO:0007669"/>
    <property type="project" value="UniProtKB-SubCell"/>
</dbReference>
<evidence type="ECO:0000259" key="10">
    <source>
        <dbReference type="Pfam" id="PF09976"/>
    </source>
</evidence>
<protein>
    <recommendedName>
        <fullName evidence="8">Ancillary SecYEG translocon subunit</fullName>
    </recommendedName>
</protein>
<reference evidence="11" key="1">
    <citation type="submission" date="2021-01" db="EMBL/GenBank/DDBJ databases">
        <title>Ramlibacter sp. strain AW1 16S ribosomal RNA gene Genome sequencing and assembly.</title>
        <authorList>
            <person name="Kang M."/>
        </authorList>
    </citation>
    <scope>NUCLEOTIDE SEQUENCE</scope>
    <source>
        <strain evidence="11">AW1</strain>
    </source>
</reference>
<dbReference type="InterPro" id="IPR011990">
    <property type="entry name" value="TPR-like_helical_dom_sf"/>
</dbReference>
<keyword evidence="3 9" id="KW-0812">Transmembrane</keyword>
<dbReference type="SUPFAM" id="SSF48452">
    <property type="entry name" value="TPR-like"/>
    <property type="match status" value="1"/>
</dbReference>
<accession>A0A937D4T1</accession>
<dbReference type="Proteomes" id="UP000613011">
    <property type="component" value="Unassembled WGS sequence"/>
</dbReference>
<dbReference type="PANTHER" id="PTHR38035">
    <property type="entry name" value="UPF0070 PROTEIN YFGM"/>
    <property type="match status" value="1"/>
</dbReference>
<evidence type="ECO:0000313" key="12">
    <source>
        <dbReference type="Proteomes" id="UP000613011"/>
    </source>
</evidence>
<dbReference type="AlphaFoldDB" id="A0A937D4T1"/>
<name>A0A937D4T1_9BURK</name>
<keyword evidence="2" id="KW-1003">Cell membrane</keyword>
<comment type="caution">
    <text evidence="11">The sequence shown here is derived from an EMBL/GenBank/DDBJ whole genome shotgun (WGS) entry which is preliminary data.</text>
</comment>
<comment type="subcellular location">
    <subcellularLocation>
        <location evidence="1">Cell membrane</location>
        <topology evidence="1">Single-pass type II membrane protein</topology>
    </subcellularLocation>
</comment>
<feature type="domain" description="Ancillary SecYEG translocon subunit/Cell division coordinator CpoB TPR" evidence="10">
    <location>
        <begin position="17"/>
        <end position="210"/>
    </location>
</feature>
<evidence type="ECO:0000256" key="5">
    <source>
        <dbReference type="ARBA" id="ARBA00023136"/>
    </source>
</evidence>
<dbReference type="PIRSF" id="PIRSF006170">
    <property type="entry name" value="YfgM"/>
    <property type="match status" value="1"/>
</dbReference>
<dbReference type="Pfam" id="PF09976">
    <property type="entry name" value="TPR_21"/>
    <property type="match status" value="1"/>
</dbReference>
<evidence type="ECO:0000256" key="6">
    <source>
        <dbReference type="ARBA" id="ARBA00023186"/>
    </source>
</evidence>
<sequence>MAKHLDLEEQEQLAELKHFWNKWGNLISVLLIVVFGGIAAWNGWNWWQRHQGTQASALFEEVERAAQAKDLERIKRATADIQEQYARTAYAQQATLLAAKAWHEAGQPDAARSALAWVAGKARDPGYQAVARLRLAALLADQKSYDDALQQLAGSMPAEFEPLAADRRGDILLLQGKKAEAIAAYQKAWAGLAEQPEYRRIVEVKLASLGGEVAKS</sequence>
<dbReference type="GO" id="GO:0044877">
    <property type="term" value="F:protein-containing complex binding"/>
    <property type="evidence" value="ECO:0007669"/>
    <property type="project" value="InterPro"/>
</dbReference>
<keyword evidence="4 9" id="KW-1133">Transmembrane helix</keyword>
<organism evidence="11 12">
    <name type="scientific">Ramlibacter aurantiacus</name>
    <dbReference type="NCBI Taxonomy" id="2801330"/>
    <lineage>
        <taxon>Bacteria</taxon>
        <taxon>Pseudomonadati</taxon>
        <taxon>Pseudomonadota</taxon>
        <taxon>Betaproteobacteria</taxon>
        <taxon>Burkholderiales</taxon>
        <taxon>Comamonadaceae</taxon>
        <taxon>Ramlibacter</taxon>
    </lineage>
</organism>
<dbReference type="RefSeq" id="WP_201685116.1">
    <property type="nucleotide sequence ID" value="NZ_JAEQNA010000006.1"/>
</dbReference>
<gene>
    <name evidence="11" type="ORF">JI739_16965</name>
</gene>
<evidence type="ECO:0000256" key="2">
    <source>
        <dbReference type="ARBA" id="ARBA00022475"/>
    </source>
</evidence>
<dbReference type="InterPro" id="IPR018704">
    <property type="entry name" value="SecYEG/CpoB_TPR"/>
</dbReference>
<dbReference type="PANTHER" id="PTHR38035:SF1">
    <property type="entry name" value="ANCILLARY SECYEG TRANSLOCON SUBUNIT"/>
    <property type="match status" value="1"/>
</dbReference>
<dbReference type="Gene3D" id="1.25.40.10">
    <property type="entry name" value="Tetratricopeptide repeat domain"/>
    <property type="match status" value="1"/>
</dbReference>
<evidence type="ECO:0000256" key="8">
    <source>
        <dbReference type="ARBA" id="ARBA00024235"/>
    </source>
</evidence>